<evidence type="ECO:0000256" key="3">
    <source>
        <dbReference type="ARBA" id="ARBA00022475"/>
    </source>
</evidence>
<organism evidence="11 12">
    <name type="scientific">Gordonia terrae</name>
    <dbReference type="NCBI Taxonomy" id="2055"/>
    <lineage>
        <taxon>Bacteria</taxon>
        <taxon>Bacillati</taxon>
        <taxon>Actinomycetota</taxon>
        <taxon>Actinomycetes</taxon>
        <taxon>Mycobacteriales</taxon>
        <taxon>Gordoniaceae</taxon>
        <taxon>Gordonia</taxon>
    </lineage>
</organism>
<evidence type="ECO:0000256" key="8">
    <source>
        <dbReference type="RuleBase" id="RU363032"/>
    </source>
</evidence>
<dbReference type="InterPro" id="IPR000515">
    <property type="entry name" value="MetI-like"/>
</dbReference>
<feature type="transmembrane region" description="Helical" evidence="8">
    <location>
        <begin position="318"/>
        <end position="339"/>
    </location>
</feature>
<keyword evidence="7 8" id="KW-0472">Membrane</keyword>
<feature type="transmembrane region" description="Helical" evidence="8">
    <location>
        <begin position="409"/>
        <end position="434"/>
    </location>
</feature>
<dbReference type="Gene3D" id="1.10.3720.10">
    <property type="entry name" value="MetI-like"/>
    <property type="match status" value="2"/>
</dbReference>
<feature type="transmembrane region" description="Helical" evidence="8">
    <location>
        <begin position="117"/>
        <end position="137"/>
    </location>
</feature>
<dbReference type="Pfam" id="PF00528">
    <property type="entry name" value="BPD_transp_1"/>
    <property type="match status" value="2"/>
</dbReference>
<keyword evidence="5 8" id="KW-0812">Transmembrane</keyword>
<evidence type="ECO:0000259" key="10">
    <source>
        <dbReference type="PROSITE" id="PS50928"/>
    </source>
</evidence>
<evidence type="ECO:0000256" key="5">
    <source>
        <dbReference type="ARBA" id="ARBA00022692"/>
    </source>
</evidence>
<feature type="transmembrane region" description="Helical" evidence="8">
    <location>
        <begin position="373"/>
        <end position="397"/>
    </location>
</feature>
<dbReference type="PANTHER" id="PTHR43357">
    <property type="entry name" value="INNER MEMBRANE ABC TRANSPORTER PERMEASE PROTEIN YDCV"/>
    <property type="match status" value="1"/>
</dbReference>
<evidence type="ECO:0000256" key="1">
    <source>
        <dbReference type="ARBA" id="ARBA00004429"/>
    </source>
</evidence>
<reference evidence="11 12" key="1">
    <citation type="submission" date="2018-05" db="EMBL/GenBank/DDBJ databases">
        <title>Complete genome sequence of Gordonia terrae NRRL B-16283.</title>
        <authorList>
            <person name="Garlena R.A."/>
            <person name="Russell D.A."/>
            <person name="Hatfull G.F."/>
        </authorList>
    </citation>
    <scope>NUCLEOTIDE SEQUENCE [LARGE SCALE GENOMIC DNA]</scope>
    <source>
        <strain evidence="11 12">NRRL B-16283</strain>
    </source>
</reference>
<name>A0AAD0P025_9ACTN</name>
<sequence length="572" mass="60800">MATTLQPAPPDRPAAAKRRPFRDVTGPATVSRWVWAALMIALVGYPVVRIIWESLRTDGGLGLSNYSILFEDSLIGEAIFNSLWVAIGSSVGSLLIALPMAWLLVRTDVPGRRIFRSVAVLTFAAPSFIAALGWVLLLGPRNGVLNNAIAGLFGLESNPFDIFGPWGIIFVLSLFLYPLILMPVSAALEGIDPALEHAASSLGGGRARVLRTITFPIVMPSVVAGTILVFVTSVVVFGPVAVLGSPAGFDTIPTVLLQLLKFPPRIELAAVIAVPIVVMIAGLLLIQRRIVGSKKFVVIGGKPGRQAPMRLGLWKLPAFAFAMLVATLSLILPFGMLLVMSFRKAVGIPIGGDNWTWTGNYEKIFSSPGIVSAFFNSIFLALTATVAAMVVAVLAAWLRHRTTNKSNGIIPGVMASPLAFPGAIFAIGIIIAYAGVPFGLAGTLMILGIAYTAHALPMTFSYVDAGMGQIGAEMEEASRSLGAGWFKTVGRVTIPLLKPSLLAAGLLNFVILLRELEMSIFLYTGSNPTIATTLYGLANDSLYQQVGALSVVVLAINLVVALLALRMMRQRD</sequence>
<feature type="domain" description="ABC transmembrane type-1" evidence="10">
    <location>
        <begin position="79"/>
        <end position="287"/>
    </location>
</feature>
<feature type="transmembrane region" description="Helical" evidence="8">
    <location>
        <begin position="542"/>
        <end position="565"/>
    </location>
</feature>
<comment type="similarity">
    <text evidence="8">Belongs to the binding-protein-dependent transport system permease family.</text>
</comment>
<evidence type="ECO:0000256" key="9">
    <source>
        <dbReference type="SAM" id="MobiDB-lite"/>
    </source>
</evidence>
<dbReference type="KEGG" id="gta:BCM27_14720"/>
<dbReference type="GO" id="GO:0055085">
    <property type="term" value="P:transmembrane transport"/>
    <property type="evidence" value="ECO:0007669"/>
    <property type="project" value="InterPro"/>
</dbReference>
<feature type="transmembrane region" description="Helical" evidence="8">
    <location>
        <begin position="266"/>
        <end position="286"/>
    </location>
</feature>
<proteinExistence type="inferred from homology"/>
<evidence type="ECO:0000256" key="4">
    <source>
        <dbReference type="ARBA" id="ARBA00022519"/>
    </source>
</evidence>
<feature type="transmembrane region" description="Helical" evidence="8">
    <location>
        <begin position="501"/>
        <end position="522"/>
    </location>
</feature>
<feature type="transmembrane region" description="Helical" evidence="8">
    <location>
        <begin position="83"/>
        <end position="105"/>
    </location>
</feature>
<feature type="transmembrane region" description="Helical" evidence="8">
    <location>
        <begin position="33"/>
        <end position="52"/>
    </location>
</feature>
<dbReference type="GO" id="GO:0005886">
    <property type="term" value="C:plasma membrane"/>
    <property type="evidence" value="ECO:0007669"/>
    <property type="project" value="UniProtKB-SubCell"/>
</dbReference>
<keyword evidence="6 8" id="KW-1133">Transmembrane helix</keyword>
<feature type="transmembrane region" description="Helical" evidence="8">
    <location>
        <begin position="209"/>
        <end position="237"/>
    </location>
</feature>
<dbReference type="CDD" id="cd06261">
    <property type="entry name" value="TM_PBP2"/>
    <property type="match status" value="2"/>
</dbReference>
<dbReference type="AlphaFoldDB" id="A0AAD0P025"/>
<dbReference type="PROSITE" id="PS50928">
    <property type="entry name" value="ABC_TM1"/>
    <property type="match status" value="2"/>
</dbReference>
<feature type="transmembrane region" description="Helical" evidence="8">
    <location>
        <begin position="440"/>
        <end position="463"/>
    </location>
</feature>
<keyword evidence="2 8" id="KW-0813">Transport</keyword>
<evidence type="ECO:0000256" key="7">
    <source>
        <dbReference type="ARBA" id="ARBA00023136"/>
    </source>
</evidence>
<accession>A0AAD0P025</accession>
<feature type="region of interest" description="Disordered" evidence="9">
    <location>
        <begin position="1"/>
        <end position="20"/>
    </location>
</feature>
<dbReference type="Proteomes" id="UP000247118">
    <property type="component" value="Chromosome"/>
</dbReference>
<evidence type="ECO:0000313" key="11">
    <source>
        <dbReference type="EMBL" id="AWO84609.1"/>
    </source>
</evidence>
<evidence type="ECO:0000313" key="12">
    <source>
        <dbReference type="Proteomes" id="UP000247118"/>
    </source>
</evidence>
<dbReference type="GeneID" id="32689064"/>
<keyword evidence="4" id="KW-0997">Cell inner membrane</keyword>
<protein>
    <submittedName>
        <fullName evidence="11">Iron ABC transporter permease</fullName>
    </submittedName>
</protein>
<dbReference type="SUPFAM" id="SSF161098">
    <property type="entry name" value="MetI-like"/>
    <property type="match status" value="2"/>
</dbReference>
<dbReference type="RefSeq" id="WP_004018906.1">
    <property type="nucleotide sequence ID" value="NZ_CABEIC010000002.1"/>
</dbReference>
<dbReference type="InterPro" id="IPR035906">
    <property type="entry name" value="MetI-like_sf"/>
</dbReference>
<gene>
    <name evidence="11" type="ORF">DLJ61_14855</name>
</gene>
<dbReference type="PANTHER" id="PTHR43357:SF4">
    <property type="entry name" value="INNER MEMBRANE ABC TRANSPORTER PERMEASE PROTEIN YDCV"/>
    <property type="match status" value="1"/>
</dbReference>
<feature type="transmembrane region" description="Helical" evidence="8">
    <location>
        <begin position="166"/>
        <end position="188"/>
    </location>
</feature>
<evidence type="ECO:0000256" key="6">
    <source>
        <dbReference type="ARBA" id="ARBA00022989"/>
    </source>
</evidence>
<evidence type="ECO:0000256" key="2">
    <source>
        <dbReference type="ARBA" id="ARBA00022448"/>
    </source>
</evidence>
<feature type="domain" description="ABC transmembrane type-1" evidence="10">
    <location>
        <begin position="374"/>
        <end position="564"/>
    </location>
</feature>
<keyword evidence="3" id="KW-1003">Cell membrane</keyword>
<comment type="subcellular location">
    <subcellularLocation>
        <location evidence="1">Cell inner membrane</location>
        <topology evidence="1">Multi-pass membrane protein</topology>
    </subcellularLocation>
    <subcellularLocation>
        <location evidence="8">Cell membrane</location>
        <topology evidence="8">Multi-pass membrane protein</topology>
    </subcellularLocation>
</comment>
<dbReference type="EMBL" id="CP029604">
    <property type="protein sequence ID" value="AWO84609.1"/>
    <property type="molecule type" value="Genomic_DNA"/>
</dbReference>